<feature type="transmembrane region" description="Helical" evidence="7">
    <location>
        <begin position="57"/>
        <end position="76"/>
    </location>
</feature>
<organism evidence="9 10">
    <name type="scientific">candidate division WOR-1 bacterium RIFOXYC2_FULL_41_25</name>
    <dbReference type="NCBI Taxonomy" id="1802586"/>
    <lineage>
        <taxon>Bacteria</taxon>
        <taxon>Bacillati</taxon>
        <taxon>Saganbacteria</taxon>
    </lineage>
</organism>
<gene>
    <name evidence="9" type="ORF">A2462_06040</name>
</gene>
<dbReference type="Proteomes" id="UP000177309">
    <property type="component" value="Unassembled WGS sequence"/>
</dbReference>
<feature type="transmembrane region" description="Helical" evidence="7">
    <location>
        <begin position="96"/>
        <end position="118"/>
    </location>
</feature>
<keyword evidence="3" id="KW-1003">Cell membrane</keyword>
<keyword evidence="4 7" id="KW-0812">Transmembrane</keyword>
<evidence type="ECO:0000256" key="2">
    <source>
        <dbReference type="ARBA" id="ARBA00009425"/>
    </source>
</evidence>
<dbReference type="AlphaFoldDB" id="A0A1F4TRB2"/>
<proteinExistence type="inferred from homology"/>
<comment type="similarity">
    <text evidence="2">Belongs to the CPA3 antiporters (TC 2.A.63) subunit B family.</text>
</comment>
<protein>
    <recommendedName>
        <fullName evidence="8">Na+/H+ antiporter MnhB subunit-related protein domain-containing protein</fullName>
    </recommendedName>
</protein>
<comment type="subcellular location">
    <subcellularLocation>
        <location evidence="1">Cell membrane</location>
        <topology evidence="1">Multi-pass membrane protein</topology>
    </subcellularLocation>
</comment>
<dbReference type="EMBL" id="MEUI01000008">
    <property type="protein sequence ID" value="OGC35139.1"/>
    <property type="molecule type" value="Genomic_DNA"/>
</dbReference>
<evidence type="ECO:0000313" key="9">
    <source>
        <dbReference type="EMBL" id="OGC35139.1"/>
    </source>
</evidence>
<dbReference type="InterPro" id="IPR050622">
    <property type="entry name" value="CPA3_antiporter_subunitB"/>
</dbReference>
<dbReference type="PANTHER" id="PTHR33932:SF4">
    <property type="entry name" value="NA(+)_H(+) ANTIPORTER SUBUNIT B"/>
    <property type="match status" value="1"/>
</dbReference>
<evidence type="ECO:0000256" key="5">
    <source>
        <dbReference type="ARBA" id="ARBA00022989"/>
    </source>
</evidence>
<dbReference type="Pfam" id="PF04039">
    <property type="entry name" value="MnhB"/>
    <property type="match status" value="1"/>
</dbReference>
<keyword evidence="5 7" id="KW-1133">Transmembrane helix</keyword>
<feature type="transmembrane region" description="Helical" evidence="7">
    <location>
        <begin position="20"/>
        <end position="36"/>
    </location>
</feature>
<evidence type="ECO:0000256" key="6">
    <source>
        <dbReference type="ARBA" id="ARBA00023136"/>
    </source>
</evidence>
<name>A0A1F4TRB2_UNCSA</name>
<evidence type="ECO:0000256" key="1">
    <source>
        <dbReference type="ARBA" id="ARBA00004651"/>
    </source>
</evidence>
<evidence type="ECO:0000313" key="10">
    <source>
        <dbReference type="Proteomes" id="UP000177309"/>
    </source>
</evidence>
<evidence type="ECO:0000256" key="4">
    <source>
        <dbReference type="ARBA" id="ARBA00022692"/>
    </source>
</evidence>
<reference evidence="9 10" key="1">
    <citation type="journal article" date="2016" name="Nat. Commun.">
        <title>Thousands of microbial genomes shed light on interconnected biogeochemical processes in an aquifer system.</title>
        <authorList>
            <person name="Anantharaman K."/>
            <person name="Brown C.T."/>
            <person name="Hug L.A."/>
            <person name="Sharon I."/>
            <person name="Castelle C.J."/>
            <person name="Probst A.J."/>
            <person name="Thomas B.C."/>
            <person name="Singh A."/>
            <person name="Wilkins M.J."/>
            <person name="Karaoz U."/>
            <person name="Brodie E.L."/>
            <person name="Williams K.H."/>
            <person name="Hubbard S.S."/>
            <person name="Banfield J.F."/>
        </authorList>
    </citation>
    <scope>NUCLEOTIDE SEQUENCE [LARGE SCALE GENOMIC DNA]</scope>
</reference>
<sequence length="124" mass="13453">MLLYGCYLISHGHLSPGGGFQGGVIFGSAIILLGLVEGIKEAENRFQEKALSLIKNIGMLVFLLMGFMSMFFGRAFLSDFMPRGEIGTVPSAGLIFFLNLTIGFMVGTGIAVVFYRLIKFGSEE</sequence>
<evidence type="ECO:0000256" key="7">
    <source>
        <dbReference type="SAM" id="Phobius"/>
    </source>
</evidence>
<evidence type="ECO:0000259" key="8">
    <source>
        <dbReference type="Pfam" id="PF04039"/>
    </source>
</evidence>
<dbReference type="InterPro" id="IPR007182">
    <property type="entry name" value="MnhB"/>
</dbReference>
<feature type="domain" description="Na+/H+ antiporter MnhB subunit-related protein" evidence="8">
    <location>
        <begin position="1"/>
        <end position="110"/>
    </location>
</feature>
<keyword evidence="6 7" id="KW-0472">Membrane</keyword>
<evidence type="ECO:0000256" key="3">
    <source>
        <dbReference type="ARBA" id="ARBA00022475"/>
    </source>
</evidence>
<comment type="caution">
    <text evidence="9">The sequence shown here is derived from an EMBL/GenBank/DDBJ whole genome shotgun (WGS) entry which is preliminary data.</text>
</comment>
<dbReference type="GO" id="GO:0005886">
    <property type="term" value="C:plasma membrane"/>
    <property type="evidence" value="ECO:0007669"/>
    <property type="project" value="UniProtKB-SubCell"/>
</dbReference>
<dbReference type="PANTHER" id="PTHR33932">
    <property type="entry name" value="NA(+)/H(+) ANTIPORTER SUBUNIT B"/>
    <property type="match status" value="1"/>
</dbReference>
<accession>A0A1F4TRB2</accession>